<evidence type="ECO:0000313" key="1">
    <source>
        <dbReference type="EMBL" id="VGO13690.1"/>
    </source>
</evidence>
<dbReference type="Proteomes" id="UP000366872">
    <property type="component" value="Unassembled WGS sequence"/>
</dbReference>
<protein>
    <submittedName>
        <fullName evidence="1">Uncharacterized protein</fullName>
    </submittedName>
</protein>
<dbReference type="RefSeq" id="WP_136079239.1">
    <property type="nucleotide sequence ID" value="NZ_CAAHFG010000001.1"/>
</dbReference>
<sequence>MDRYNTHNMVEYIKTQPEFPFDAIDVEESLDNVLCYFGLHPKLDEQERHEITRDLLKLALSGELAEMQRIVDLGLMSGIDHVRNTRLPRQRPSISPAQFMEELHLA</sequence>
<name>A0A6C2U142_PONDE</name>
<dbReference type="AlphaFoldDB" id="A0A6C2U142"/>
<proteinExistence type="predicted"/>
<organism evidence="1 2">
    <name type="scientific">Pontiella desulfatans</name>
    <dbReference type="NCBI Taxonomy" id="2750659"/>
    <lineage>
        <taxon>Bacteria</taxon>
        <taxon>Pseudomonadati</taxon>
        <taxon>Kiritimatiellota</taxon>
        <taxon>Kiritimatiellia</taxon>
        <taxon>Kiritimatiellales</taxon>
        <taxon>Pontiellaceae</taxon>
        <taxon>Pontiella</taxon>
    </lineage>
</organism>
<keyword evidence="2" id="KW-1185">Reference proteome</keyword>
<evidence type="ECO:0000313" key="2">
    <source>
        <dbReference type="Proteomes" id="UP000366872"/>
    </source>
</evidence>
<dbReference type="EMBL" id="CAAHFG010000001">
    <property type="protein sequence ID" value="VGO13690.1"/>
    <property type="molecule type" value="Genomic_DNA"/>
</dbReference>
<gene>
    <name evidence="1" type="ORF">PDESU_02247</name>
</gene>
<reference evidence="1 2" key="1">
    <citation type="submission" date="2019-04" db="EMBL/GenBank/DDBJ databases">
        <authorList>
            <person name="Van Vliet M D."/>
        </authorList>
    </citation>
    <scope>NUCLEOTIDE SEQUENCE [LARGE SCALE GENOMIC DNA]</scope>
    <source>
        <strain evidence="1 2">F1</strain>
    </source>
</reference>
<accession>A0A6C2U142</accession>